<dbReference type="InterPro" id="IPR011990">
    <property type="entry name" value="TPR-like_helical_dom_sf"/>
</dbReference>
<gene>
    <name evidence="2" type="ORF">FB566_4913</name>
</gene>
<dbReference type="AlphaFoldDB" id="A0A543B3D9"/>
<dbReference type="Pfam" id="PF17128">
    <property type="entry name" value="DUF5107"/>
    <property type="match status" value="1"/>
</dbReference>
<dbReference type="RefSeq" id="WP_142044521.1">
    <property type="nucleotide sequence ID" value="NZ_JBHTGS010000002.1"/>
</dbReference>
<name>A0A543B3D9_9ACTN</name>
<evidence type="ECO:0000313" key="2">
    <source>
        <dbReference type="EMBL" id="TQL79312.1"/>
    </source>
</evidence>
<dbReference type="OrthoDB" id="174931at2"/>
<organism evidence="2 3">
    <name type="scientific">Stackebrandtia endophytica</name>
    <dbReference type="NCBI Taxonomy" id="1496996"/>
    <lineage>
        <taxon>Bacteria</taxon>
        <taxon>Bacillati</taxon>
        <taxon>Actinomycetota</taxon>
        <taxon>Actinomycetes</taxon>
        <taxon>Glycomycetales</taxon>
        <taxon>Glycomycetaceae</taxon>
        <taxon>Stackebrandtia</taxon>
    </lineage>
</organism>
<reference evidence="2 3" key="1">
    <citation type="submission" date="2019-06" db="EMBL/GenBank/DDBJ databases">
        <title>Sequencing the genomes of 1000 actinobacteria strains.</title>
        <authorList>
            <person name="Klenk H.-P."/>
        </authorList>
    </citation>
    <scope>NUCLEOTIDE SEQUENCE [LARGE SCALE GENOMIC DNA]</scope>
    <source>
        <strain evidence="2 3">DSM 45928</strain>
    </source>
</reference>
<comment type="caution">
    <text evidence="2">The sequence shown here is derived from an EMBL/GenBank/DDBJ whole genome shotgun (WGS) entry which is preliminary data.</text>
</comment>
<evidence type="ECO:0000259" key="1">
    <source>
        <dbReference type="Pfam" id="PF17128"/>
    </source>
</evidence>
<proteinExistence type="predicted"/>
<dbReference type="Proteomes" id="UP000317043">
    <property type="component" value="Unassembled WGS sequence"/>
</dbReference>
<dbReference type="InterPro" id="IPR033396">
    <property type="entry name" value="DUF5107"/>
</dbReference>
<accession>A0A543B3D9</accession>
<dbReference type="EMBL" id="VFOW01000001">
    <property type="protein sequence ID" value="TQL79312.1"/>
    <property type="molecule type" value="Genomic_DNA"/>
</dbReference>
<protein>
    <submittedName>
        <fullName evidence="2">Uncharacterized protein DUF5107</fullName>
    </submittedName>
</protein>
<evidence type="ECO:0000313" key="3">
    <source>
        <dbReference type="Proteomes" id="UP000317043"/>
    </source>
</evidence>
<dbReference type="InParanoid" id="A0A543B3D9"/>
<feature type="domain" description="DUF5107" evidence="1">
    <location>
        <begin position="55"/>
        <end position="331"/>
    </location>
</feature>
<dbReference type="Gene3D" id="1.25.40.10">
    <property type="entry name" value="Tetratricopeptide repeat domain"/>
    <property type="match status" value="1"/>
</dbReference>
<sequence length="666" mass="73769">MTTIESGAIRLPVAALDAESPLPPLPGRTDVHAAVPTEGVPDEVARNMNYGFPTAMLPYTTQDGYGRDRVEADLPVVTLDNGILRATVAPTLGGRLWSLVHLPTGRELLYRNPVLQPANLALRNAWFSGGVEWNLGTTGHTPLTCSPMHTAELDGPDGPILRLWEFERLREVTYQLDFTLPPGSAHLYVAVRIVNPNNATVPMYWWSNTAVPDNPGSRVIAPAAESYRFSYERRLELVGAPEHRGHDYSYPGNAEHAADYFFRCCDRRRPWVAAVDAEGVGLVQTSTARLYGRKLFVWGNGIGGRRWQEWLTEPGTEGYLEIQAGLAHTQLEHLPMPADTSWTWLETYGPIEVAAADAHGDWARAQAAVAEVVDEEVSSDRLDARLREWDRWWDAPPSRFHLSGSNWGAIEQLRRDAAAEPTLTRPGTPFIDDPDDDATLPWRTLITTGALPSAEPQDSPTSYATSSGWRHLLDSAPTDWLVLYHRGLGHVAAGDTDAAIQSWQSSVAEQPSAWAHRALGYVLRTKATDDAEAAHTAADHYRKAALLAGDTWQVIAETCDALSAIDADQEALDLLDRTAAEHGQLTMRRIKALTRLGRLDEAAQIFDDGFDVANLREGEETLDTLWFALARRRVLADDIVPADSVEAEARRRHRLPDRYNFRMSLD</sequence>
<keyword evidence="3" id="KW-1185">Reference proteome</keyword>
<dbReference type="SUPFAM" id="SSF48452">
    <property type="entry name" value="TPR-like"/>
    <property type="match status" value="1"/>
</dbReference>